<reference evidence="3" key="1">
    <citation type="journal article" date="2020" name="Stud. Mycol.">
        <title>101 Dothideomycetes genomes: a test case for predicting lifestyles and emergence of pathogens.</title>
        <authorList>
            <person name="Haridas S."/>
            <person name="Albert R."/>
            <person name="Binder M."/>
            <person name="Bloem J."/>
            <person name="Labutti K."/>
            <person name="Salamov A."/>
            <person name="Andreopoulos B."/>
            <person name="Baker S."/>
            <person name="Barry K."/>
            <person name="Bills G."/>
            <person name="Bluhm B."/>
            <person name="Cannon C."/>
            <person name="Castanera R."/>
            <person name="Culley D."/>
            <person name="Daum C."/>
            <person name="Ezra D."/>
            <person name="Gonzalez J."/>
            <person name="Henrissat B."/>
            <person name="Kuo A."/>
            <person name="Liang C."/>
            <person name="Lipzen A."/>
            <person name="Lutzoni F."/>
            <person name="Magnuson J."/>
            <person name="Mondo S."/>
            <person name="Nolan M."/>
            <person name="Ohm R."/>
            <person name="Pangilinan J."/>
            <person name="Park H.-J."/>
            <person name="Ramirez L."/>
            <person name="Alfaro M."/>
            <person name="Sun H."/>
            <person name="Tritt A."/>
            <person name="Yoshinaga Y."/>
            <person name="Zwiers L.-H."/>
            <person name="Turgeon B."/>
            <person name="Goodwin S."/>
            <person name="Spatafora J."/>
            <person name="Crous P."/>
            <person name="Grigoriev I."/>
        </authorList>
    </citation>
    <scope>NUCLEOTIDE SEQUENCE</scope>
    <source>
        <strain evidence="3">CBS 110217</strain>
    </source>
</reference>
<accession>A0A9P4GZ29</accession>
<feature type="region of interest" description="Disordered" evidence="1">
    <location>
        <begin position="312"/>
        <end position="334"/>
    </location>
</feature>
<evidence type="ECO:0000256" key="1">
    <source>
        <dbReference type="SAM" id="MobiDB-lite"/>
    </source>
</evidence>
<dbReference type="AlphaFoldDB" id="A0A9P4GZ29"/>
<comment type="caution">
    <text evidence="3">The sequence shown here is derived from an EMBL/GenBank/DDBJ whole genome shotgun (WGS) entry which is preliminary data.</text>
</comment>
<keyword evidence="2" id="KW-0732">Signal</keyword>
<evidence type="ECO:0000256" key="2">
    <source>
        <dbReference type="SAM" id="SignalP"/>
    </source>
</evidence>
<dbReference type="EMBL" id="ML978290">
    <property type="protein sequence ID" value="KAF2024597.1"/>
    <property type="molecule type" value="Genomic_DNA"/>
</dbReference>
<proteinExistence type="predicted"/>
<name>A0A9P4GZ29_9PLEO</name>
<feature type="compositionally biased region" description="Basic and acidic residues" evidence="1">
    <location>
        <begin position="312"/>
        <end position="323"/>
    </location>
</feature>
<protein>
    <submittedName>
        <fullName evidence="3">Uncharacterized protein</fullName>
    </submittedName>
</protein>
<sequence length="401" mass="45382">MSSRDIHFTLFFATSILSFATAAPIAGPQGGIHNTWPRLPPRDAYGTTHKPAPSIWSRDVGVFQGYSYGPGDELNDRAEPLYYSAPQSVEGAIDKRQSGDFRANYYSAPQRRYYSAPQRRDIELGESDAAAVLDPTWDYGKERRTDAVPRYYSAPQRRTDVQPQYYSAPQRRGETIDERLPEAVFDPMLWGHAISPRQSGHWTDVTTQDSEDDQDGISKREPINRGNSKREPINRGNSKREPLVRPNCKREPFVQDNNTRDPAVQGNNDGGRRIEGSKREVLEEPSYEKFLPRDVQALDAGRFTFYNGADKRDVPQEHSHENILPRSADPPYNIGGIPNDRRSVLHERTIPQEHSHEEILPRTSAIEPDGFGIVSIPVEKRSVMYEQLPRAPFVRGKGGRA</sequence>
<organism evidence="3 4">
    <name type="scientific">Setomelanomma holmii</name>
    <dbReference type="NCBI Taxonomy" id="210430"/>
    <lineage>
        <taxon>Eukaryota</taxon>
        <taxon>Fungi</taxon>
        <taxon>Dikarya</taxon>
        <taxon>Ascomycota</taxon>
        <taxon>Pezizomycotina</taxon>
        <taxon>Dothideomycetes</taxon>
        <taxon>Pleosporomycetidae</taxon>
        <taxon>Pleosporales</taxon>
        <taxon>Pleosporineae</taxon>
        <taxon>Phaeosphaeriaceae</taxon>
        <taxon>Setomelanomma</taxon>
    </lineage>
</organism>
<evidence type="ECO:0000313" key="4">
    <source>
        <dbReference type="Proteomes" id="UP000799777"/>
    </source>
</evidence>
<feature type="signal peptide" evidence="2">
    <location>
        <begin position="1"/>
        <end position="22"/>
    </location>
</feature>
<feature type="region of interest" description="Disordered" evidence="1">
    <location>
        <begin position="195"/>
        <end position="275"/>
    </location>
</feature>
<keyword evidence="4" id="KW-1185">Reference proteome</keyword>
<feature type="chain" id="PRO_5040378608" evidence="2">
    <location>
        <begin position="23"/>
        <end position="401"/>
    </location>
</feature>
<feature type="compositionally biased region" description="Basic and acidic residues" evidence="1">
    <location>
        <begin position="216"/>
        <end position="253"/>
    </location>
</feature>
<dbReference type="Proteomes" id="UP000799777">
    <property type="component" value="Unassembled WGS sequence"/>
</dbReference>
<evidence type="ECO:0000313" key="3">
    <source>
        <dbReference type="EMBL" id="KAF2024597.1"/>
    </source>
</evidence>
<feature type="compositionally biased region" description="Polar residues" evidence="1">
    <location>
        <begin position="196"/>
        <end position="208"/>
    </location>
</feature>
<gene>
    <name evidence="3" type="ORF">EK21DRAFT_117638</name>
</gene>